<dbReference type="Proteomes" id="UP000247389">
    <property type="component" value="Unassembled WGS sequence"/>
</dbReference>
<comment type="caution">
    <text evidence="1">The sequence shown here is derived from an EMBL/GenBank/DDBJ whole genome shotgun (WGS) entry which is preliminary data.</text>
</comment>
<dbReference type="EMBL" id="QICM01000026">
    <property type="protein sequence ID" value="PXV63077.1"/>
    <property type="molecule type" value="Genomic_DNA"/>
</dbReference>
<dbReference type="AlphaFoldDB" id="A0A318E8W0"/>
<reference evidence="1 2" key="1">
    <citation type="submission" date="2018-04" db="EMBL/GenBank/DDBJ databases">
        <title>Subsurface microbial communities from deep shales in Ohio and West Virginia, USA.</title>
        <authorList>
            <person name="Wrighton K."/>
        </authorList>
    </citation>
    <scope>NUCLEOTIDE SEQUENCE [LARGE SCALE GENOMIC DNA]</scope>
    <source>
        <strain evidence="1 2">MSL28</strain>
    </source>
</reference>
<evidence type="ECO:0000313" key="1">
    <source>
        <dbReference type="EMBL" id="PXV63077.1"/>
    </source>
</evidence>
<evidence type="ECO:0000313" key="2">
    <source>
        <dbReference type="Proteomes" id="UP000247389"/>
    </source>
</evidence>
<name>A0A318E8W0_9FIRM</name>
<gene>
    <name evidence="1" type="ORF">C8C78_12614</name>
</gene>
<accession>A0A318E8W0</accession>
<protein>
    <submittedName>
        <fullName evidence="1">Uncharacterized protein</fullName>
    </submittedName>
</protein>
<proteinExistence type="predicted"/>
<organism evidence="1 2">
    <name type="scientific">Halanaerobium congolense</name>
    <dbReference type="NCBI Taxonomy" id="54121"/>
    <lineage>
        <taxon>Bacteria</taxon>
        <taxon>Bacillati</taxon>
        <taxon>Bacillota</taxon>
        <taxon>Clostridia</taxon>
        <taxon>Halanaerobiales</taxon>
        <taxon>Halanaerobiaceae</taxon>
        <taxon>Halanaerobium</taxon>
    </lineage>
</organism>
<sequence>MNISQIPMQLKDYSIEDLNKIDECKLTNLSWLRKRIQSSEKIIYRYKDESGIEKNDITNDILFSFCYRLYVYLNKYTQISKIYLSGNIAQAFFENCCYNQLLNLFFEIKNIKHLSVCSNEEINDILNTL</sequence>